<feature type="domain" description="Signal transduction histidine kinase subgroup 3 dimerisation and phosphoacceptor" evidence="11">
    <location>
        <begin position="185"/>
        <end position="250"/>
    </location>
</feature>
<evidence type="ECO:0000256" key="1">
    <source>
        <dbReference type="ARBA" id="ARBA00000085"/>
    </source>
</evidence>
<dbReference type="GO" id="GO:0005524">
    <property type="term" value="F:ATP binding"/>
    <property type="evidence" value="ECO:0007669"/>
    <property type="project" value="UniProtKB-KW"/>
</dbReference>
<keyword evidence="9" id="KW-1133">Transmembrane helix</keyword>
<dbReference type="Proteomes" id="UP000092659">
    <property type="component" value="Chromosome"/>
</dbReference>
<dbReference type="Pfam" id="PF07730">
    <property type="entry name" value="HisKA_3"/>
    <property type="match status" value="1"/>
</dbReference>
<keyword evidence="15" id="KW-1185">Reference proteome</keyword>
<dbReference type="InterPro" id="IPR036890">
    <property type="entry name" value="HATPase_C_sf"/>
</dbReference>
<evidence type="ECO:0000313" key="15">
    <source>
        <dbReference type="Proteomes" id="UP001519309"/>
    </source>
</evidence>
<evidence type="ECO:0000313" key="12">
    <source>
        <dbReference type="EMBL" id="ANP52363.1"/>
    </source>
</evidence>
<dbReference type="InterPro" id="IPR050482">
    <property type="entry name" value="Sensor_HK_TwoCompSys"/>
</dbReference>
<evidence type="ECO:0000256" key="8">
    <source>
        <dbReference type="ARBA" id="ARBA00023012"/>
    </source>
</evidence>
<evidence type="ECO:0000313" key="14">
    <source>
        <dbReference type="Proteomes" id="UP000092659"/>
    </source>
</evidence>
<dbReference type="Pfam" id="PF02518">
    <property type="entry name" value="HATPase_c"/>
    <property type="match status" value="1"/>
</dbReference>
<name>A0A1B1B0K3_9ACTN</name>
<organism evidence="12 14">
    <name type="scientific">Streptomyces griseochromogenes</name>
    <dbReference type="NCBI Taxonomy" id="68214"/>
    <lineage>
        <taxon>Bacteria</taxon>
        <taxon>Bacillati</taxon>
        <taxon>Actinomycetota</taxon>
        <taxon>Actinomycetes</taxon>
        <taxon>Kitasatosporales</taxon>
        <taxon>Streptomycetaceae</taxon>
        <taxon>Streptomyces</taxon>
    </lineage>
</organism>
<dbReference type="InterPro" id="IPR003594">
    <property type="entry name" value="HATPase_dom"/>
</dbReference>
<dbReference type="EMBL" id="CP016279">
    <property type="protein sequence ID" value="ANP52363.1"/>
    <property type="molecule type" value="Genomic_DNA"/>
</dbReference>
<evidence type="ECO:0000313" key="13">
    <source>
        <dbReference type="EMBL" id="MBP2055258.1"/>
    </source>
</evidence>
<dbReference type="InterPro" id="IPR011712">
    <property type="entry name" value="Sig_transdc_His_kin_sub3_dim/P"/>
</dbReference>
<dbReference type="PANTHER" id="PTHR24421:SF10">
    <property type="entry name" value="NITRATE_NITRITE SENSOR PROTEIN NARQ"/>
    <property type="match status" value="1"/>
</dbReference>
<feature type="domain" description="Histidine kinase/HSP90-like ATPase" evidence="10">
    <location>
        <begin position="298"/>
        <end position="389"/>
    </location>
</feature>
<dbReference type="SUPFAM" id="SSF55874">
    <property type="entry name" value="ATPase domain of HSP90 chaperone/DNA topoisomerase II/histidine kinase"/>
    <property type="match status" value="1"/>
</dbReference>
<evidence type="ECO:0000256" key="9">
    <source>
        <dbReference type="SAM" id="Phobius"/>
    </source>
</evidence>
<reference evidence="13 15" key="2">
    <citation type="submission" date="2021-03" db="EMBL/GenBank/DDBJ databases">
        <title>Genomic Encyclopedia of Type Strains, Phase IV (KMG-IV): sequencing the most valuable type-strain genomes for metagenomic binning, comparative biology and taxonomic classification.</title>
        <authorList>
            <person name="Goeker M."/>
        </authorList>
    </citation>
    <scope>NUCLEOTIDE SEQUENCE [LARGE SCALE GENOMIC DNA]</scope>
    <source>
        <strain evidence="13 15">DSM 40499</strain>
    </source>
</reference>
<dbReference type="CDD" id="cd16917">
    <property type="entry name" value="HATPase_UhpB-NarQ-NarX-like"/>
    <property type="match status" value="1"/>
</dbReference>
<keyword evidence="8" id="KW-0902">Two-component regulatory system</keyword>
<keyword evidence="6 13" id="KW-0418">Kinase</keyword>
<keyword evidence="9" id="KW-0812">Transmembrane</keyword>
<evidence type="ECO:0000259" key="11">
    <source>
        <dbReference type="Pfam" id="PF07730"/>
    </source>
</evidence>
<evidence type="ECO:0000256" key="2">
    <source>
        <dbReference type="ARBA" id="ARBA00012438"/>
    </source>
</evidence>
<evidence type="ECO:0000256" key="6">
    <source>
        <dbReference type="ARBA" id="ARBA00022777"/>
    </source>
</evidence>
<sequence>MSPVLPSLRWPAREALAAACACALLLVIDAGVVSRTYVGLAVVASGALALGTVIAVLLAYRAGRQWTACAMSLTAAGVSLLTTSLVEGSVLQRTPGCAELVGLLGVLCLSCRYGRPLPLTLSALASFAAIVRLAGRAPSLSDVPVLDRFDGLFPLLPAAFALLGGYLRTEDGRRRAAAERVRHSERLDLARDLHDHVAHYVTAIVVQAQAGEHIVARDADTARQLFANIEKTGQEGLAAMSRMVRLLREPGAEQQAPVTPAMTTVENLVRRFSTPGQHAWLNIEDGLDSTAWSPQLARSVERVVQEGLTNIRKHARSATTVHVLLAADGDRLVIRVRDDAARQQRGRIRFRPSGFGLVGLTERVAELGGELTSGPMPEGGWELAASLPMK</sequence>
<dbReference type="GO" id="GO:0016020">
    <property type="term" value="C:membrane"/>
    <property type="evidence" value="ECO:0007669"/>
    <property type="project" value="InterPro"/>
</dbReference>
<accession>A0A1B1B0K3</accession>
<dbReference type="OrthoDB" id="227596at2"/>
<dbReference type="Proteomes" id="UP001519309">
    <property type="component" value="Unassembled WGS sequence"/>
</dbReference>
<evidence type="ECO:0000256" key="5">
    <source>
        <dbReference type="ARBA" id="ARBA00022741"/>
    </source>
</evidence>
<dbReference type="Gene3D" id="1.20.5.1930">
    <property type="match status" value="1"/>
</dbReference>
<protein>
    <recommendedName>
        <fullName evidence="2">histidine kinase</fullName>
        <ecNumber evidence="2">2.7.13.3</ecNumber>
    </recommendedName>
</protein>
<dbReference type="STRING" id="68214.AVL59_25010"/>
<keyword evidence="9" id="KW-0472">Membrane</keyword>
<evidence type="ECO:0000256" key="7">
    <source>
        <dbReference type="ARBA" id="ARBA00022840"/>
    </source>
</evidence>
<evidence type="ECO:0000259" key="10">
    <source>
        <dbReference type="Pfam" id="PF02518"/>
    </source>
</evidence>
<dbReference type="PANTHER" id="PTHR24421">
    <property type="entry name" value="NITRATE/NITRITE SENSOR PROTEIN NARX-RELATED"/>
    <property type="match status" value="1"/>
</dbReference>
<keyword evidence="4" id="KW-0808">Transferase</keyword>
<dbReference type="GO" id="GO:0000155">
    <property type="term" value="F:phosphorelay sensor kinase activity"/>
    <property type="evidence" value="ECO:0007669"/>
    <property type="project" value="InterPro"/>
</dbReference>
<dbReference type="KEGG" id="sgs:AVL59_25010"/>
<keyword evidence="5" id="KW-0547">Nucleotide-binding</keyword>
<dbReference type="AlphaFoldDB" id="A0A1B1B0K3"/>
<feature type="transmembrane region" description="Helical" evidence="9">
    <location>
        <begin position="40"/>
        <end position="60"/>
    </location>
</feature>
<dbReference type="EC" id="2.7.13.3" evidence="2"/>
<dbReference type="Gene3D" id="3.30.565.10">
    <property type="entry name" value="Histidine kinase-like ATPase, C-terminal domain"/>
    <property type="match status" value="1"/>
</dbReference>
<keyword evidence="3" id="KW-0597">Phosphoprotein</keyword>
<evidence type="ECO:0000256" key="3">
    <source>
        <dbReference type="ARBA" id="ARBA00022553"/>
    </source>
</evidence>
<dbReference type="RefSeq" id="WP_067308341.1">
    <property type="nucleotide sequence ID" value="NZ_CP016279.1"/>
</dbReference>
<proteinExistence type="predicted"/>
<dbReference type="GO" id="GO:0046983">
    <property type="term" value="F:protein dimerization activity"/>
    <property type="evidence" value="ECO:0007669"/>
    <property type="project" value="InterPro"/>
</dbReference>
<dbReference type="EMBL" id="JAGGLP010000028">
    <property type="protein sequence ID" value="MBP2055258.1"/>
    <property type="molecule type" value="Genomic_DNA"/>
</dbReference>
<evidence type="ECO:0000256" key="4">
    <source>
        <dbReference type="ARBA" id="ARBA00022679"/>
    </source>
</evidence>
<gene>
    <name evidence="12" type="ORF">AVL59_25010</name>
    <name evidence="13" type="ORF">J2Z21_008272</name>
</gene>
<reference evidence="12 14" key="1">
    <citation type="submission" date="2016-06" db="EMBL/GenBank/DDBJ databases">
        <title>Complete genome sequence of Streptomyces griseochromogenes ATCC 14511, the Blasticidin S producer.</title>
        <authorList>
            <person name="Wu L."/>
        </authorList>
    </citation>
    <scope>NUCLEOTIDE SEQUENCE [LARGE SCALE GENOMIC DNA]</scope>
    <source>
        <strain evidence="12 14">ATCC 14511</strain>
    </source>
</reference>
<keyword evidence="7" id="KW-0067">ATP-binding</keyword>
<comment type="catalytic activity">
    <reaction evidence="1">
        <text>ATP + protein L-histidine = ADP + protein N-phospho-L-histidine.</text>
        <dbReference type="EC" id="2.7.13.3"/>
    </reaction>
</comment>